<dbReference type="AlphaFoldDB" id="A0A8X6N4F5"/>
<organism evidence="1 2">
    <name type="scientific">Nephila pilipes</name>
    <name type="common">Giant wood spider</name>
    <name type="synonym">Nephila maculata</name>
    <dbReference type="NCBI Taxonomy" id="299642"/>
    <lineage>
        <taxon>Eukaryota</taxon>
        <taxon>Metazoa</taxon>
        <taxon>Ecdysozoa</taxon>
        <taxon>Arthropoda</taxon>
        <taxon>Chelicerata</taxon>
        <taxon>Arachnida</taxon>
        <taxon>Araneae</taxon>
        <taxon>Araneomorphae</taxon>
        <taxon>Entelegynae</taxon>
        <taxon>Araneoidea</taxon>
        <taxon>Nephilidae</taxon>
        <taxon>Nephila</taxon>
    </lineage>
</organism>
<dbReference type="OrthoDB" id="6434586at2759"/>
<accession>A0A8X6N4F5</accession>
<evidence type="ECO:0000313" key="2">
    <source>
        <dbReference type="Proteomes" id="UP000887013"/>
    </source>
</evidence>
<gene>
    <name evidence="1" type="ORF">NPIL_176101</name>
</gene>
<comment type="caution">
    <text evidence="1">The sequence shown here is derived from an EMBL/GenBank/DDBJ whole genome shotgun (WGS) entry which is preliminary data.</text>
</comment>
<evidence type="ECO:0000313" key="1">
    <source>
        <dbReference type="EMBL" id="GFS93656.1"/>
    </source>
</evidence>
<name>A0A8X6N4F5_NEPPI</name>
<dbReference type="EMBL" id="BMAW01100183">
    <property type="protein sequence ID" value="GFS93656.1"/>
    <property type="molecule type" value="Genomic_DNA"/>
</dbReference>
<sequence>MKREKCNGEFSILHGGRNDISKHLETQKYNRYLITAASSSKTQDCFRQTTNRDEEKKLALAEGPMSFHTINHNHSFRSMACTSQVIKKLFGKKFAFAGTKSEAIVCIVLSPYAFSELNKI</sequence>
<protein>
    <submittedName>
        <fullName evidence="1">Uncharacterized protein</fullName>
    </submittedName>
</protein>
<keyword evidence="2" id="KW-1185">Reference proteome</keyword>
<proteinExistence type="predicted"/>
<reference evidence="1" key="1">
    <citation type="submission" date="2020-08" db="EMBL/GenBank/DDBJ databases">
        <title>Multicomponent nature underlies the extraordinary mechanical properties of spider dragline silk.</title>
        <authorList>
            <person name="Kono N."/>
            <person name="Nakamura H."/>
            <person name="Mori M."/>
            <person name="Yoshida Y."/>
            <person name="Ohtoshi R."/>
            <person name="Malay A.D."/>
            <person name="Moran D.A.P."/>
            <person name="Tomita M."/>
            <person name="Numata K."/>
            <person name="Arakawa K."/>
        </authorList>
    </citation>
    <scope>NUCLEOTIDE SEQUENCE</scope>
</reference>
<dbReference type="Proteomes" id="UP000887013">
    <property type="component" value="Unassembled WGS sequence"/>
</dbReference>